<gene>
    <name evidence="1" type="ORF">BpHYR1_030063</name>
</gene>
<evidence type="ECO:0000313" key="2">
    <source>
        <dbReference type="Proteomes" id="UP000276133"/>
    </source>
</evidence>
<organism evidence="1 2">
    <name type="scientific">Brachionus plicatilis</name>
    <name type="common">Marine rotifer</name>
    <name type="synonym">Brachionus muelleri</name>
    <dbReference type="NCBI Taxonomy" id="10195"/>
    <lineage>
        <taxon>Eukaryota</taxon>
        <taxon>Metazoa</taxon>
        <taxon>Spiralia</taxon>
        <taxon>Gnathifera</taxon>
        <taxon>Rotifera</taxon>
        <taxon>Eurotatoria</taxon>
        <taxon>Monogononta</taxon>
        <taxon>Pseudotrocha</taxon>
        <taxon>Ploima</taxon>
        <taxon>Brachionidae</taxon>
        <taxon>Brachionus</taxon>
    </lineage>
</organism>
<comment type="caution">
    <text evidence="1">The sequence shown here is derived from an EMBL/GenBank/DDBJ whole genome shotgun (WGS) entry which is preliminary data.</text>
</comment>
<dbReference type="AlphaFoldDB" id="A0A3M7SYH7"/>
<dbReference type="EMBL" id="REGN01000585">
    <property type="protein sequence ID" value="RNA40834.1"/>
    <property type="molecule type" value="Genomic_DNA"/>
</dbReference>
<keyword evidence="2" id="KW-1185">Reference proteome</keyword>
<reference evidence="1 2" key="1">
    <citation type="journal article" date="2018" name="Sci. Rep.">
        <title>Genomic signatures of local adaptation to the degree of environmental predictability in rotifers.</title>
        <authorList>
            <person name="Franch-Gras L."/>
            <person name="Hahn C."/>
            <person name="Garcia-Roger E.M."/>
            <person name="Carmona M.J."/>
            <person name="Serra M."/>
            <person name="Gomez A."/>
        </authorList>
    </citation>
    <scope>NUCLEOTIDE SEQUENCE [LARGE SCALE GENOMIC DNA]</scope>
    <source>
        <strain evidence="1">HYR1</strain>
    </source>
</reference>
<evidence type="ECO:0000313" key="1">
    <source>
        <dbReference type="EMBL" id="RNA40834.1"/>
    </source>
</evidence>
<protein>
    <submittedName>
        <fullName evidence="1">Uncharacterized protein</fullName>
    </submittedName>
</protein>
<sequence>MGKNIRIINEKNFISLGLKRKILLNHANAKTLRFIPEEIRNYSKNKSKLLRLLLKRWLINRSHIRLPNGKNLKNEIKLE</sequence>
<dbReference type="Proteomes" id="UP000276133">
    <property type="component" value="Unassembled WGS sequence"/>
</dbReference>
<name>A0A3M7SYH7_BRAPC</name>
<accession>A0A3M7SYH7</accession>
<proteinExistence type="predicted"/>